<comment type="caution">
    <text evidence="1">The sequence shown here is derived from an EMBL/GenBank/DDBJ whole genome shotgun (WGS) entry which is preliminary data.</text>
</comment>
<sequence length="228" mass="24169">MHVITQPGEAREVLTECPVPSVDREPAGVGMRWLRAHVARFSDGVDHARRRARAVAELDTVSPTVLRQRASELADQPHRLLAVRVLAEALGFSSIDLELVAEVAAAYQPHNPAGPNADRAVAGLVAACGGVADERTAARIGLLVQACQATDALVTAALERRPSSSPEEAVAETLRVDPPVRRTRRIYRGELVEVDLAGTGLGFGAGPHECPGRDHAIAIATGIVTGRR</sequence>
<dbReference type="RefSeq" id="WP_215915788.1">
    <property type="nucleotide sequence ID" value="NZ_JAHKNI010000001.1"/>
</dbReference>
<name>A0ABS6ASL1_9NOCA</name>
<dbReference type="Proteomes" id="UP000733379">
    <property type="component" value="Unassembled WGS sequence"/>
</dbReference>
<dbReference type="InterPro" id="IPR036396">
    <property type="entry name" value="Cyt_P450_sf"/>
</dbReference>
<dbReference type="PROSITE" id="PS00086">
    <property type="entry name" value="CYTOCHROME_P450"/>
    <property type="match status" value="1"/>
</dbReference>
<dbReference type="EMBL" id="JAHKNI010000001">
    <property type="protein sequence ID" value="MBU3061024.1"/>
    <property type="molecule type" value="Genomic_DNA"/>
</dbReference>
<keyword evidence="2" id="KW-1185">Reference proteome</keyword>
<dbReference type="SUPFAM" id="SSF48264">
    <property type="entry name" value="Cytochrome P450"/>
    <property type="match status" value="1"/>
</dbReference>
<evidence type="ECO:0000313" key="1">
    <source>
        <dbReference type="EMBL" id="MBU3061024.1"/>
    </source>
</evidence>
<evidence type="ECO:0000313" key="2">
    <source>
        <dbReference type="Proteomes" id="UP000733379"/>
    </source>
</evidence>
<reference evidence="1 2" key="1">
    <citation type="submission" date="2021-06" db="EMBL/GenBank/DDBJ databases">
        <title>Actinomycetes sequencing.</title>
        <authorList>
            <person name="Shan Q."/>
        </authorList>
    </citation>
    <scope>NUCLEOTIDE SEQUENCE [LARGE SCALE GENOMIC DNA]</scope>
    <source>
        <strain evidence="1 2">NEAU-G5</strain>
    </source>
</reference>
<protein>
    <submittedName>
        <fullName evidence="1">Cytochrome P450</fullName>
    </submittedName>
</protein>
<organism evidence="1 2">
    <name type="scientific">Nocardia albiluteola</name>
    <dbReference type="NCBI Taxonomy" id="2842303"/>
    <lineage>
        <taxon>Bacteria</taxon>
        <taxon>Bacillati</taxon>
        <taxon>Actinomycetota</taxon>
        <taxon>Actinomycetes</taxon>
        <taxon>Mycobacteriales</taxon>
        <taxon>Nocardiaceae</taxon>
        <taxon>Nocardia</taxon>
    </lineage>
</organism>
<accession>A0ABS6ASL1</accession>
<dbReference type="InterPro" id="IPR017972">
    <property type="entry name" value="Cyt_P450_CS"/>
</dbReference>
<gene>
    <name evidence="1" type="ORF">KO481_05730</name>
</gene>
<proteinExistence type="predicted"/>